<dbReference type="InterPro" id="IPR019225">
    <property type="entry name" value="DUF2155"/>
</dbReference>
<gene>
    <name evidence="1" type="ORF">MNBD_ALPHA06-550</name>
</gene>
<dbReference type="AlphaFoldDB" id="A0A3B0SEF8"/>
<dbReference type="EMBL" id="UOEE01000344">
    <property type="protein sequence ID" value="VAW02710.1"/>
    <property type="molecule type" value="Genomic_DNA"/>
</dbReference>
<protein>
    <recommendedName>
        <fullName evidence="2">Cellulase-like protein</fullName>
    </recommendedName>
</protein>
<evidence type="ECO:0000313" key="1">
    <source>
        <dbReference type="EMBL" id="VAW02710.1"/>
    </source>
</evidence>
<reference evidence="1" key="1">
    <citation type="submission" date="2018-06" db="EMBL/GenBank/DDBJ databases">
        <authorList>
            <person name="Zhirakovskaya E."/>
        </authorList>
    </citation>
    <scope>NUCLEOTIDE SEQUENCE</scope>
</reference>
<proteinExistence type="predicted"/>
<accession>A0A3B0SEF8</accession>
<name>A0A3B0SEF8_9ZZZZ</name>
<organism evidence="1">
    <name type="scientific">hydrothermal vent metagenome</name>
    <dbReference type="NCBI Taxonomy" id="652676"/>
    <lineage>
        <taxon>unclassified sequences</taxon>
        <taxon>metagenomes</taxon>
        <taxon>ecological metagenomes</taxon>
    </lineage>
</organism>
<dbReference type="Pfam" id="PF09923">
    <property type="entry name" value="DUF2155"/>
    <property type="match status" value="1"/>
</dbReference>
<evidence type="ECO:0008006" key="2">
    <source>
        <dbReference type="Google" id="ProtNLM"/>
    </source>
</evidence>
<sequence>MRNVFFILFLPLIVVTGAGYALPVLAQIERVPPVLSSKPGQKVILRGLDKVTASTHDFEVEVGSTTRFGSLTIQLSYCRKRPPEETPEVFAFLTITDRETDGSGEEIEGKQIFNGWMFASSPALNPLEHPVYDVWVLDCK</sequence>